<dbReference type="Proteomes" id="UP001500390">
    <property type="component" value="Unassembled WGS sequence"/>
</dbReference>
<keyword evidence="4" id="KW-1185">Reference proteome</keyword>
<evidence type="ECO:0000313" key="4">
    <source>
        <dbReference type="Proteomes" id="UP001500390"/>
    </source>
</evidence>
<keyword evidence="1" id="KW-0812">Transmembrane</keyword>
<keyword evidence="1" id="KW-1133">Transmembrane helix</keyword>
<gene>
    <name evidence="3" type="ORF">GCM10023153_21530</name>
</gene>
<organism evidence="3 4">
    <name type="scientific">Ornithinibacter aureus</name>
    <dbReference type="NCBI Taxonomy" id="622664"/>
    <lineage>
        <taxon>Bacteria</taxon>
        <taxon>Bacillati</taxon>
        <taxon>Actinomycetota</taxon>
        <taxon>Actinomycetes</taxon>
        <taxon>Micrococcales</taxon>
        <taxon>Intrasporangiaceae</taxon>
        <taxon>Ornithinibacter</taxon>
    </lineage>
</organism>
<reference evidence="4" key="1">
    <citation type="journal article" date="2019" name="Int. J. Syst. Evol. Microbiol.">
        <title>The Global Catalogue of Microorganisms (GCM) 10K type strain sequencing project: providing services to taxonomists for standard genome sequencing and annotation.</title>
        <authorList>
            <consortium name="The Broad Institute Genomics Platform"/>
            <consortium name="The Broad Institute Genome Sequencing Center for Infectious Disease"/>
            <person name="Wu L."/>
            <person name="Ma J."/>
        </authorList>
    </citation>
    <scope>NUCLEOTIDE SEQUENCE [LARGE SCALE GENOMIC DNA]</scope>
    <source>
        <strain evidence="4">JCM 17738</strain>
    </source>
</reference>
<evidence type="ECO:0000259" key="2">
    <source>
        <dbReference type="SMART" id="SM00563"/>
    </source>
</evidence>
<dbReference type="Pfam" id="PF01553">
    <property type="entry name" value="Acyltransferase"/>
    <property type="match status" value="1"/>
</dbReference>
<comment type="caution">
    <text evidence="3">The sequence shown here is derived from an EMBL/GenBank/DDBJ whole genome shotgun (WGS) entry which is preliminary data.</text>
</comment>
<dbReference type="PANTHER" id="PTHR10983">
    <property type="entry name" value="1-ACYLGLYCEROL-3-PHOSPHATE ACYLTRANSFERASE-RELATED"/>
    <property type="match status" value="1"/>
</dbReference>
<evidence type="ECO:0000256" key="1">
    <source>
        <dbReference type="SAM" id="Phobius"/>
    </source>
</evidence>
<sequence length="339" mass="38141">MGARSIPPPPLAVRRVLHVVWPFVGVLVTGLMVPVIVAGAFMVLVDRRARLFRASCLAVVLMWVDIRMLLGCWALYAKSPDQSSPTWREDHEKLFSTALDSLMYYARRWVGLEVVLEDRMHFGSDDEPLLALARHAGPADSLAIAWLLSRTAGRLPRIVLAEALRWDPGIDTILSRLQSFFMPAQARPGEDRSAGLAEMASTMQDNDVFVIFPEGQNWTPTRRTGLIKRLRERGDTALARRAEELQYVLPPRTKGAWAARSARPAADVMVLAHVGLDQLASPRMMWDALPFHDRPFVVRTWTYAADTVPTEPVAFEQWLGDRWDEVDKWVTEHGGTVRA</sequence>
<name>A0ABP8JX95_9MICO</name>
<dbReference type="InterPro" id="IPR002123">
    <property type="entry name" value="Plipid/glycerol_acylTrfase"/>
</dbReference>
<keyword evidence="1" id="KW-0472">Membrane</keyword>
<proteinExistence type="predicted"/>
<accession>A0ABP8JX95</accession>
<dbReference type="SMART" id="SM00563">
    <property type="entry name" value="PlsC"/>
    <property type="match status" value="1"/>
</dbReference>
<dbReference type="EMBL" id="BAABFX010000028">
    <property type="protein sequence ID" value="GAA4397529.1"/>
    <property type="molecule type" value="Genomic_DNA"/>
</dbReference>
<feature type="domain" description="Phospholipid/glycerol acyltransferase" evidence="2">
    <location>
        <begin position="129"/>
        <end position="276"/>
    </location>
</feature>
<protein>
    <recommendedName>
        <fullName evidence="2">Phospholipid/glycerol acyltransferase domain-containing protein</fullName>
    </recommendedName>
</protein>
<dbReference type="PANTHER" id="PTHR10983:SF16">
    <property type="entry name" value="LYSOCARDIOLIPIN ACYLTRANSFERASE 1"/>
    <property type="match status" value="1"/>
</dbReference>
<feature type="transmembrane region" description="Helical" evidence="1">
    <location>
        <begin position="56"/>
        <end position="76"/>
    </location>
</feature>
<feature type="transmembrane region" description="Helical" evidence="1">
    <location>
        <begin position="20"/>
        <end position="44"/>
    </location>
</feature>
<evidence type="ECO:0000313" key="3">
    <source>
        <dbReference type="EMBL" id="GAA4397529.1"/>
    </source>
</evidence>
<dbReference type="RefSeq" id="WP_159902443.1">
    <property type="nucleotide sequence ID" value="NZ_BAABFX010000028.1"/>
</dbReference>